<dbReference type="EMBL" id="BMLN01000004">
    <property type="protein sequence ID" value="GGN97607.1"/>
    <property type="molecule type" value="Genomic_DNA"/>
</dbReference>
<dbReference type="SUPFAM" id="SSF69318">
    <property type="entry name" value="Integrin alpha N-terminal domain"/>
    <property type="match status" value="1"/>
</dbReference>
<protein>
    <recommendedName>
        <fullName evidence="3">VCBS repeat-containing protein</fullName>
    </recommendedName>
</protein>
<evidence type="ECO:0000313" key="1">
    <source>
        <dbReference type="EMBL" id="GGN97607.1"/>
    </source>
</evidence>
<dbReference type="InterPro" id="IPR028994">
    <property type="entry name" value="Integrin_alpha_N"/>
</dbReference>
<proteinExistence type="predicted"/>
<comment type="caution">
    <text evidence="1">The sequence shown here is derived from an EMBL/GenBank/DDBJ whole genome shotgun (WGS) entry which is preliminary data.</text>
</comment>
<dbReference type="PROSITE" id="PS51257">
    <property type="entry name" value="PROKAR_LIPOPROTEIN"/>
    <property type="match status" value="1"/>
</dbReference>
<organism evidence="1 2">
    <name type="scientific">Saccharibacillus kuerlensis</name>
    <dbReference type="NCBI Taxonomy" id="459527"/>
    <lineage>
        <taxon>Bacteria</taxon>
        <taxon>Bacillati</taxon>
        <taxon>Bacillota</taxon>
        <taxon>Bacilli</taxon>
        <taxon>Bacillales</taxon>
        <taxon>Paenibacillaceae</taxon>
        <taxon>Saccharibacillus</taxon>
    </lineage>
</organism>
<reference evidence="2" key="1">
    <citation type="journal article" date="2019" name="Int. J. Syst. Evol. Microbiol.">
        <title>The Global Catalogue of Microorganisms (GCM) 10K type strain sequencing project: providing services to taxonomists for standard genome sequencing and annotation.</title>
        <authorList>
            <consortium name="The Broad Institute Genomics Platform"/>
            <consortium name="The Broad Institute Genome Sequencing Center for Infectious Disease"/>
            <person name="Wu L."/>
            <person name="Ma J."/>
        </authorList>
    </citation>
    <scope>NUCLEOTIDE SEQUENCE [LARGE SCALE GENOMIC DNA]</scope>
    <source>
        <strain evidence="2">CGMCC 1.6964</strain>
    </source>
</reference>
<evidence type="ECO:0008006" key="3">
    <source>
        <dbReference type="Google" id="ProtNLM"/>
    </source>
</evidence>
<sequence length="498" mass="55246">MHAIKIAVLLLILLTVSGCGQIASPGDLLHAPNLAGEEQSLYRSVQPFLPSGYQLTTPDQSDQGSAIRLADLNGDGEKELIVSYKKPDIDYEVNVLILSRQNGSWQKADLITGSGTNLDYLGIKPLIHSSSAELLLGYEGGGYGLPKELYIYSFANQKAVELLHRSYDQIAVGDLAGNGLNQIAIALPAAEPNDSPSQIEVLGEKSGKLAVLAERRTEGDVLNLQIERASEQRIGLFAQVLGTKRSGYTVLLAWENGRLGNVLSLPQSIYDKRSSRQNLKLDEPDYNPDLAVTEQKWWIDYPANNRDIDNDGITEVALPNPLPNTDEPTAQPQTWSDSYYRWDGNREMTFVEDRFWQWGYELRIPDRWLGHYRIELPKADDTTVSEVLFVYSPHEDPEGGSSALLLTLRQLSMEEWNRLRPLLENQQNEYVVLGSTGPAAPGSSSEVTVALLPDTDNNLTGAEAAEYEKLRLTADEVREMVGADTDEEEEANHNVEKH</sequence>
<accession>A0ABQ2KZL9</accession>
<name>A0ABQ2KZL9_9BACL</name>
<dbReference type="Proteomes" id="UP000606653">
    <property type="component" value="Unassembled WGS sequence"/>
</dbReference>
<dbReference type="RefSeq" id="WP_018977090.1">
    <property type="nucleotide sequence ID" value="NZ_BMLN01000004.1"/>
</dbReference>
<evidence type="ECO:0000313" key="2">
    <source>
        <dbReference type="Proteomes" id="UP000606653"/>
    </source>
</evidence>
<gene>
    <name evidence="1" type="ORF">GCM10010969_15600</name>
</gene>
<keyword evidence="2" id="KW-1185">Reference proteome</keyword>